<dbReference type="EMBL" id="CP154858">
    <property type="protein sequence ID" value="XDT70984.1"/>
    <property type="molecule type" value="Genomic_DNA"/>
</dbReference>
<dbReference type="PROSITE" id="PS01124">
    <property type="entry name" value="HTH_ARAC_FAMILY_2"/>
    <property type="match status" value="1"/>
</dbReference>
<keyword evidence="1" id="KW-0805">Transcription regulation</keyword>
<dbReference type="Pfam" id="PF12625">
    <property type="entry name" value="Arabinose_bd"/>
    <property type="match status" value="1"/>
</dbReference>
<dbReference type="Gene3D" id="1.10.10.60">
    <property type="entry name" value="Homeodomain-like"/>
    <property type="match status" value="1"/>
</dbReference>
<evidence type="ECO:0000259" key="4">
    <source>
        <dbReference type="PROSITE" id="PS01124"/>
    </source>
</evidence>
<dbReference type="Pfam" id="PF12833">
    <property type="entry name" value="HTH_18"/>
    <property type="match status" value="1"/>
</dbReference>
<evidence type="ECO:0000256" key="2">
    <source>
        <dbReference type="ARBA" id="ARBA00023125"/>
    </source>
</evidence>
<feature type="domain" description="HTH araC/xylS-type" evidence="4">
    <location>
        <begin position="232"/>
        <end position="333"/>
    </location>
</feature>
<dbReference type="SMART" id="SM00342">
    <property type="entry name" value="HTH_ARAC"/>
    <property type="match status" value="1"/>
</dbReference>
<dbReference type="AlphaFoldDB" id="A0AB39USE9"/>
<evidence type="ECO:0000256" key="1">
    <source>
        <dbReference type="ARBA" id="ARBA00023015"/>
    </source>
</evidence>
<dbReference type="KEGG" id="tcd:AAIA72_09180"/>
<organism evidence="5">
    <name type="scientific">Thermohahella caldifontis</name>
    <dbReference type="NCBI Taxonomy" id="3142973"/>
    <lineage>
        <taxon>Bacteria</taxon>
        <taxon>Pseudomonadati</taxon>
        <taxon>Pseudomonadota</taxon>
        <taxon>Gammaproteobacteria</taxon>
        <taxon>Oceanospirillales</taxon>
        <taxon>Hahellaceae</taxon>
        <taxon>Thermohahella</taxon>
    </lineage>
</organism>
<dbReference type="RefSeq" id="WP_369600025.1">
    <property type="nucleotide sequence ID" value="NZ_CP154858.1"/>
</dbReference>
<dbReference type="InterPro" id="IPR032687">
    <property type="entry name" value="AraC-type_N"/>
</dbReference>
<dbReference type="PANTHER" id="PTHR47894:SF1">
    <property type="entry name" value="HTH-TYPE TRANSCRIPTIONAL REGULATOR VQSM"/>
    <property type="match status" value="1"/>
</dbReference>
<reference evidence="5" key="1">
    <citation type="submission" date="2024-05" db="EMBL/GenBank/DDBJ databases">
        <title>Genome sequencing of novel strain.</title>
        <authorList>
            <person name="Ganbat D."/>
            <person name="Ganbat S."/>
            <person name="Lee S.-J."/>
        </authorList>
    </citation>
    <scope>NUCLEOTIDE SEQUENCE</scope>
    <source>
        <strain evidence="5">SMD15-11</strain>
    </source>
</reference>
<dbReference type="PANTHER" id="PTHR47894">
    <property type="entry name" value="HTH-TYPE TRANSCRIPTIONAL REGULATOR GADX"/>
    <property type="match status" value="1"/>
</dbReference>
<dbReference type="GO" id="GO:0005829">
    <property type="term" value="C:cytosol"/>
    <property type="evidence" value="ECO:0007669"/>
    <property type="project" value="TreeGrafter"/>
</dbReference>
<name>A0AB39USE9_9GAMM</name>
<accession>A0AB39USE9</accession>
<dbReference type="SUPFAM" id="SSF46689">
    <property type="entry name" value="Homeodomain-like"/>
    <property type="match status" value="1"/>
</dbReference>
<sequence length="337" mass="38753">MIEIAVGQCLIALQAAIRSGMDTSEAKELRAQFVAQANEGRVPLEVYNELARTIFRRMGRPDLGLEFGSNIRLVLPYFIGDFSPVTHTLKDAIQNILINSQMRCSHNHNASLHVWFEDAILRSPTHLGDDDLQAFFEDLFVSCWLHFFKEAGIRQFDGFQVFMKQPRQSWHGQLEEAFDARFHWNHTETRIQFPARLLHQEFSVDRFNLESLPQKLERAVLEKTMGSSEYVDRVVRHMLQAILHEKVASPNAADMARLMHTSASTLRRRLADAGWSYQKLLDHVRALLASALLESRLMSTKEVAHYLGFTDTGNFRRAFKTWTGYSPAEYVRTRQAA</sequence>
<evidence type="ECO:0000313" key="5">
    <source>
        <dbReference type="EMBL" id="XDT70984.1"/>
    </source>
</evidence>
<protein>
    <submittedName>
        <fullName evidence="5">Helix-turn-helix domain-containing protein</fullName>
    </submittedName>
</protein>
<keyword evidence="2" id="KW-0238">DNA-binding</keyword>
<evidence type="ECO:0000256" key="3">
    <source>
        <dbReference type="ARBA" id="ARBA00023163"/>
    </source>
</evidence>
<dbReference type="InterPro" id="IPR018060">
    <property type="entry name" value="HTH_AraC"/>
</dbReference>
<dbReference type="InterPro" id="IPR009057">
    <property type="entry name" value="Homeodomain-like_sf"/>
</dbReference>
<gene>
    <name evidence="5" type="ORF">AAIA72_09180</name>
</gene>
<dbReference type="GO" id="GO:0000976">
    <property type="term" value="F:transcription cis-regulatory region binding"/>
    <property type="evidence" value="ECO:0007669"/>
    <property type="project" value="TreeGrafter"/>
</dbReference>
<proteinExistence type="predicted"/>
<dbReference type="GO" id="GO:0003700">
    <property type="term" value="F:DNA-binding transcription factor activity"/>
    <property type="evidence" value="ECO:0007669"/>
    <property type="project" value="InterPro"/>
</dbReference>
<keyword evidence="3" id="KW-0804">Transcription</keyword>